<dbReference type="Proteomes" id="UP000233837">
    <property type="component" value="Unassembled WGS sequence"/>
</dbReference>
<accession>A0A2I0X7H1</accession>
<protein>
    <submittedName>
        <fullName evidence="2">F-box/LRR-repeat protein</fullName>
    </submittedName>
</protein>
<dbReference type="InterPro" id="IPR032675">
    <property type="entry name" value="LRR_dom_sf"/>
</dbReference>
<organism evidence="2 3">
    <name type="scientific">Dendrobium catenatum</name>
    <dbReference type="NCBI Taxonomy" id="906689"/>
    <lineage>
        <taxon>Eukaryota</taxon>
        <taxon>Viridiplantae</taxon>
        <taxon>Streptophyta</taxon>
        <taxon>Embryophyta</taxon>
        <taxon>Tracheophyta</taxon>
        <taxon>Spermatophyta</taxon>
        <taxon>Magnoliopsida</taxon>
        <taxon>Liliopsida</taxon>
        <taxon>Asparagales</taxon>
        <taxon>Orchidaceae</taxon>
        <taxon>Epidendroideae</taxon>
        <taxon>Malaxideae</taxon>
        <taxon>Dendrobiinae</taxon>
        <taxon>Dendrobium</taxon>
    </lineage>
</organism>
<dbReference type="Pfam" id="PF12937">
    <property type="entry name" value="F-box-like"/>
    <property type="match status" value="1"/>
</dbReference>
<dbReference type="EMBL" id="KZ502074">
    <property type="protein sequence ID" value="PKU83852.1"/>
    <property type="molecule type" value="Genomic_DNA"/>
</dbReference>
<keyword evidence="3" id="KW-1185">Reference proteome</keyword>
<feature type="domain" description="F-box" evidence="1">
    <location>
        <begin position="13"/>
        <end position="52"/>
    </location>
</feature>
<dbReference type="Gene3D" id="1.20.1280.50">
    <property type="match status" value="1"/>
</dbReference>
<reference evidence="2 3" key="2">
    <citation type="journal article" date="2017" name="Nature">
        <title>The Apostasia genome and the evolution of orchids.</title>
        <authorList>
            <person name="Zhang G.Q."/>
            <person name="Liu K.W."/>
            <person name="Li Z."/>
            <person name="Lohaus R."/>
            <person name="Hsiao Y.Y."/>
            <person name="Niu S.C."/>
            <person name="Wang J.Y."/>
            <person name="Lin Y.C."/>
            <person name="Xu Q."/>
            <person name="Chen L.J."/>
            <person name="Yoshida K."/>
            <person name="Fujiwara S."/>
            <person name="Wang Z.W."/>
            <person name="Zhang Y.Q."/>
            <person name="Mitsuda N."/>
            <person name="Wang M."/>
            <person name="Liu G.H."/>
            <person name="Pecoraro L."/>
            <person name="Huang H.X."/>
            <person name="Xiao X.J."/>
            <person name="Lin M."/>
            <person name="Wu X.Y."/>
            <person name="Wu W.L."/>
            <person name="Chen Y.Y."/>
            <person name="Chang S.B."/>
            <person name="Sakamoto S."/>
            <person name="Ohme-Takagi M."/>
            <person name="Yagi M."/>
            <person name="Zeng S.J."/>
            <person name="Shen C.Y."/>
            <person name="Yeh C.M."/>
            <person name="Luo Y.B."/>
            <person name="Tsai W.C."/>
            <person name="Van de Peer Y."/>
            <person name="Liu Z.J."/>
        </authorList>
    </citation>
    <scope>NUCLEOTIDE SEQUENCE [LARGE SCALE GENOMIC DNA]</scope>
    <source>
        <tissue evidence="2">The whole plant</tissue>
    </source>
</reference>
<dbReference type="InterPro" id="IPR001810">
    <property type="entry name" value="F-box_dom"/>
</dbReference>
<name>A0A2I0X7H1_9ASPA</name>
<dbReference type="SUPFAM" id="SSF81383">
    <property type="entry name" value="F-box domain"/>
    <property type="match status" value="1"/>
</dbReference>
<proteinExistence type="predicted"/>
<dbReference type="OrthoDB" id="1929062at2759"/>
<dbReference type="SUPFAM" id="SSF52047">
    <property type="entry name" value="RNI-like"/>
    <property type="match status" value="1"/>
</dbReference>
<gene>
    <name evidence="2" type="ORF">MA16_Dca020735</name>
</gene>
<evidence type="ECO:0000259" key="1">
    <source>
        <dbReference type="Pfam" id="PF12937"/>
    </source>
</evidence>
<dbReference type="PANTHER" id="PTHR38926:SF5">
    <property type="entry name" value="F-BOX AND LEUCINE-RICH REPEAT PROTEIN 6"/>
    <property type="match status" value="1"/>
</dbReference>
<evidence type="ECO:0000313" key="2">
    <source>
        <dbReference type="EMBL" id="PKU83852.1"/>
    </source>
</evidence>
<dbReference type="AlphaFoldDB" id="A0A2I0X7H1"/>
<dbReference type="PANTHER" id="PTHR38926">
    <property type="entry name" value="F-BOX DOMAIN CONTAINING PROTEIN, EXPRESSED"/>
    <property type="match status" value="1"/>
</dbReference>
<sequence>MEERKWEELTFDCLVCIFSKLGLEDLSIGVPLVCKTWHRASLDPECWKILDFQDMDFTTNSKFIARFNQEYQIPNFSFASFMKLSISKSHGSAIKLTIPSKLGLSFYQDLVLASIECPRLKVLALPTLLRQDDQQIPGLIARWKDLEILEMKWKPILFLELIEEIRANCPKFMGLHLCGHFEGKDAEAIVKCLPKLRSLVMRGSFLRREELMVILNGCKELQEVDVSRCRGFDADDEILKKASSRIKKFACEGSKVEEYYVNGLYGYGNLFLAFIFGDY</sequence>
<dbReference type="InterPro" id="IPR036047">
    <property type="entry name" value="F-box-like_dom_sf"/>
</dbReference>
<reference evidence="2 3" key="1">
    <citation type="journal article" date="2016" name="Sci. Rep.">
        <title>The Dendrobium catenatum Lindl. genome sequence provides insights into polysaccharide synthase, floral development and adaptive evolution.</title>
        <authorList>
            <person name="Zhang G.Q."/>
            <person name="Xu Q."/>
            <person name="Bian C."/>
            <person name="Tsai W.C."/>
            <person name="Yeh C.M."/>
            <person name="Liu K.W."/>
            <person name="Yoshida K."/>
            <person name="Zhang L.S."/>
            <person name="Chang S.B."/>
            <person name="Chen F."/>
            <person name="Shi Y."/>
            <person name="Su Y.Y."/>
            <person name="Zhang Y.Q."/>
            <person name="Chen L.J."/>
            <person name="Yin Y."/>
            <person name="Lin M."/>
            <person name="Huang H."/>
            <person name="Deng H."/>
            <person name="Wang Z.W."/>
            <person name="Zhu S.L."/>
            <person name="Zhao X."/>
            <person name="Deng C."/>
            <person name="Niu S.C."/>
            <person name="Huang J."/>
            <person name="Wang M."/>
            <person name="Liu G.H."/>
            <person name="Yang H.J."/>
            <person name="Xiao X.J."/>
            <person name="Hsiao Y.Y."/>
            <person name="Wu W.L."/>
            <person name="Chen Y.Y."/>
            <person name="Mitsuda N."/>
            <person name="Ohme-Takagi M."/>
            <person name="Luo Y.B."/>
            <person name="Van de Peer Y."/>
            <person name="Liu Z.J."/>
        </authorList>
    </citation>
    <scope>NUCLEOTIDE SEQUENCE [LARGE SCALE GENOMIC DNA]</scope>
    <source>
        <tissue evidence="2">The whole plant</tissue>
    </source>
</reference>
<dbReference type="Gene3D" id="3.80.10.10">
    <property type="entry name" value="Ribonuclease Inhibitor"/>
    <property type="match status" value="1"/>
</dbReference>
<evidence type="ECO:0000313" key="3">
    <source>
        <dbReference type="Proteomes" id="UP000233837"/>
    </source>
</evidence>